<protein>
    <recommendedName>
        <fullName evidence="1">NADP-dependent oxidoreductase domain-containing protein</fullName>
    </recommendedName>
</protein>
<dbReference type="InterPro" id="IPR020471">
    <property type="entry name" value="AKR"/>
</dbReference>
<evidence type="ECO:0000259" key="1">
    <source>
        <dbReference type="Pfam" id="PF00248"/>
    </source>
</evidence>
<dbReference type="OrthoDB" id="416253at2759"/>
<reference evidence="3" key="1">
    <citation type="submission" date="2013-01" db="EMBL/GenBank/DDBJ databases">
        <title>Draft Genome Sequence of a Mulberry Tree, Morus notabilis C.K. Schneid.</title>
        <authorList>
            <person name="He N."/>
            <person name="Zhao S."/>
        </authorList>
    </citation>
    <scope>NUCLEOTIDE SEQUENCE</scope>
</reference>
<dbReference type="GO" id="GO:0016491">
    <property type="term" value="F:oxidoreductase activity"/>
    <property type="evidence" value="ECO:0007669"/>
    <property type="project" value="InterPro"/>
</dbReference>
<dbReference type="PROSITE" id="PS00063">
    <property type="entry name" value="ALDOKETO_REDUCTASE_3"/>
    <property type="match status" value="1"/>
</dbReference>
<accession>W9REN2</accession>
<evidence type="ECO:0000313" key="3">
    <source>
        <dbReference type="Proteomes" id="UP000030645"/>
    </source>
</evidence>
<evidence type="ECO:0000313" key="2">
    <source>
        <dbReference type="EMBL" id="EXB67441.1"/>
    </source>
</evidence>
<dbReference type="KEGG" id="mnt:21392846"/>
<dbReference type="AlphaFoldDB" id="W9REN2"/>
<sequence length="125" mass="14458">MEMNPLWQQKKLRELFKEKGIIVTVYSPLVAEGTLWGKSWVMDCEVLHETANQKGKTVAQVCLRWVYEQGVSLLVKSFNKERMNENLDIFDWKLSAEESAKMVLTNCSRVFGMARSDHYTSFTSS</sequence>
<dbReference type="STRING" id="981085.W9REN2"/>
<proteinExistence type="predicted"/>
<name>W9REN2_9ROSA</name>
<dbReference type="PANTHER" id="PTHR11732">
    <property type="entry name" value="ALDO/KETO REDUCTASE"/>
    <property type="match status" value="1"/>
</dbReference>
<dbReference type="Pfam" id="PF00248">
    <property type="entry name" value="Aldo_ket_red"/>
    <property type="match status" value="1"/>
</dbReference>
<dbReference type="InterPro" id="IPR018170">
    <property type="entry name" value="Aldo/ket_reductase_CS"/>
</dbReference>
<dbReference type="InterPro" id="IPR023210">
    <property type="entry name" value="NADP_OxRdtase_dom"/>
</dbReference>
<keyword evidence="3" id="KW-1185">Reference proteome</keyword>
<gene>
    <name evidence="2" type="ORF">L484_009521</name>
</gene>
<dbReference type="EMBL" id="KE344564">
    <property type="protein sequence ID" value="EXB67441.1"/>
    <property type="molecule type" value="Genomic_DNA"/>
</dbReference>
<organism evidence="2 3">
    <name type="scientific">Morus notabilis</name>
    <dbReference type="NCBI Taxonomy" id="981085"/>
    <lineage>
        <taxon>Eukaryota</taxon>
        <taxon>Viridiplantae</taxon>
        <taxon>Streptophyta</taxon>
        <taxon>Embryophyta</taxon>
        <taxon>Tracheophyta</taxon>
        <taxon>Spermatophyta</taxon>
        <taxon>Magnoliopsida</taxon>
        <taxon>eudicotyledons</taxon>
        <taxon>Gunneridae</taxon>
        <taxon>Pentapetalae</taxon>
        <taxon>rosids</taxon>
        <taxon>fabids</taxon>
        <taxon>Rosales</taxon>
        <taxon>Moraceae</taxon>
        <taxon>Moreae</taxon>
        <taxon>Morus</taxon>
    </lineage>
</organism>
<dbReference type="Gene3D" id="3.20.20.100">
    <property type="entry name" value="NADP-dependent oxidoreductase domain"/>
    <property type="match status" value="1"/>
</dbReference>
<dbReference type="SUPFAM" id="SSF51430">
    <property type="entry name" value="NAD(P)-linked oxidoreductase"/>
    <property type="match status" value="1"/>
</dbReference>
<dbReference type="eggNOG" id="KOG1577">
    <property type="taxonomic scope" value="Eukaryota"/>
</dbReference>
<dbReference type="Proteomes" id="UP000030645">
    <property type="component" value="Unassembled WGS sequence"/>
</dbReference>
<dbReference type="InterPro" id="IPR036812">
    <property type="entry name" value="NAD(P)_OxRdtase_dom_sf"/>
</dbReference>
<feature type="domain" description="NADP-dependent oxidoreductase" evidence="1">
    <location>
        <begin position="1"/>
        <end position="101"/>
    </location>
</feature>